<accession>A0A251SAB1</accession>
<dbReference type="InterPro" id="IPR036291">
    <property type="entry name" value="NAD(P)-bd_dom_sf"/>
</dbReference>
<evidence type="ECO:0000256" key="11">
    <source>
        <dbReference type="ARBA" id="ARBA00058319"/>
    </source>
</evidence>
<keyword evidence="7" id="KW-0601">Photorespiration</keyword>
<protein>
    <submittedName>
        <fullName evidence="15">Putative tetrahydrofolate dehydrogenase/cyclohydrolase</fullName>
    </submittedName>
</protein>
<evidence type="ECO:0000256" key="3">
    <source>
        <dbReference type="ARBA" id="ARBA00022563"/>
    </source>
</evidence>
<dbReference type="InterPro" id="IPR046346">
    <property type="entry name" value="Aminoacid_DH-like_N_sf"/>
</dbReference>
<dbReference type="EMBL" id="CM007904">
    <property type="protein sequence ID" value="OTF95491.1"/>
    <property type="molecule type" value="Genomic_DNA"/>
</dbReference>
<dbReference type="Gene3D" id="3.40.50.10860">
    <property type="entry name" value="Leucine Dehydrogenase, chain A, domain 1"/>
    <property type="match status" value="1"/>
</dbReference>
<dbReference type="Gene3D" id="3.40.50.720">
    <property type="entry name" value="NAD(P)-binding Rossmann-like Domain"/>
    <property type="match status" value="1"/>
</dbReference>
<feature type="domain" description="Tetrahydrofolate dehydrogenase/cyclohydrolase catalytic" evidence="13">
    <location>
        <begin position="55"/>
        <end position="170"/>
    </location>
</feature>
<dbReference type="GO" id="GO:0004488">
    <property type="term" value="F:methylenetetrahydrofolate dehydrogenase (NADP+) activity"/>
    <property type="evidence" value="ECO:0000318"/>
    <property type="project" value="GO_Central"/>
</dbReference>
<evidence type="ECO:0000256" key="8">
    <source>
        <dbReference type="ARBA" id="ARBA00023268"/>
    </source>
</evidence>
<evidence type="ECO:0000256" key="5">
    <source>
        <dbReference type="ARBA" id="ARBA00022857"/>
    </source>
</evidence>
<evidence type="ECO:0000256" key="2">
    <source>
        <dbReference type="ARBA" id="ARBA00011738"/>
    </source>
</evidence>
<evidence type="ECO:0000256" key="9">
    <source>
        <dbReference type="ARBA" id="ARBA00036357"/>
    </source>
</evidence>
<evidence type="ECO:0000256" key="4">
    <source>
        <dbReference type="ARBA" id="ARBA00022801"/>
    </source>
</evidence>
<evidence type="ECO:0000256" key="6">
    <source>
        <dbReference type="ARBA" id="ARBA00023002"/>
    </source>
</evidence>
<dbReference type="InterPro" id="IPR000672">
    <property type="entry name" value="THF_DH/CycHdrlase"/>
</dbReference>
<comment type="catalytic activity">
    <reaction evidence="10">
        <text>(6R)-5,10-methylene-5,6,7,8-tetrahydrofolate + NADP(+) = (6R)-5,10-methenyltetrahydrofolate + NADPH</text>
        <dbReference type="Rhea" id="RHEA:22812"/>
        <dbReference type="ChEBI" id="CHEBI:15636"/>
        <dbReference type="ChEBI" id="CHEBI:57455"/>
        <dbReference type="ChEBI" id="CHEBI:57783"/>
        <dbReference type="ChEBI" id="CHEBI:58349"/>
        <dbReference type="EC" id="1.5.1.5"/>
    </reaction>
</comment>
<keyword evidence="8" id="KW-0511">Multifunctional enzyme</keyword>
<evidence type="ECO:0000313" key="16">
    <source>
        <dbReference type="Proteomes" id="UP000215914"/>
    </source>
</evidence>
<dbReference type="Pfam" id="PF00763">
    <property type="entry name" value="THF_DHG_CYH"/>
    <property type="match status" value="1"/>
</dbReference>
<evidence type="ECO:0000256" key="12">
    <source>
        <dbReference type="ARBA" id="ARBA00061364"/>
    </source>
</evidence>
<reference evidence="16" key="1">
    <citation type="journal article" date="2017" name="Nature">
        <title>The sunflower genome provides insights into oil metabolism, flowering and Asterid evolution.</title>
        <authorList>
            <person name="Badouin H."/>
            <person name="Gouzy J."/>
            <person name="Grassa C.J."/>
            <person name="Murat F."/>
            <person name="Staton S.E."/>
            <person name="Cottret L."/>
            <person name="Lelandais-Briere C."/>
            <person name="Owens G.L."/>
            <person name="Carrere S."/>
            <person name="Mayjonade B."/>
            <person name="Legrand L."/>
            <person name="Gill N."/>
            <person name="Kane N.C."/>
            <person name="Bowers J.E."/>
            <person name="Hubner S."/>
            <person name="Bellec A."/>
            <person name="Berard A."/>
            <person name="Berges H."/>
            <person name="Blanchet N."/>
            <person name="Boniface M.C."/>
            <person name="Brunel D."/>
            <person name="Catrice O."/>
            <person name="Chaidir N."/>
            <person name="Claudel C."/>
            <person name="Donnadieu C."/>
            <person name="Faraut T."/>
            <person name="Fievet G."/>
            <person name="Helmstetter N."/>
            <person name="King M."/>
            <person name="Knapp S.J."/>
            <person name="Lai Z."/>
            <person name="Le Paslier M.C."/>
            <person name="Lippi Y."/>
            <person name="Lorenzon L."/>
            <person name="Mandel J.R."/>
            <person name="Marage G."/>
            <person name="Marchand G."/>
            <person name="Marquand E."/>
            <person name="Bret-Mestries E."/>
            <person name="Morien E."/>
            <person name="Nambeesan S."/>
            <person name="Nguyen T."/>
            <person name="Pegot-Espagnet P."/>
            <person name="Pouilly N."/>
            <person name="Raftis F."/>
            <person name="Sallet E."/>
            <person name="Schiex T."/>
            <person name="Thomas J."/>
            <person name="Vandecasteele C."/>
            <person name="Vares D."/>
            <person name="Vear F."/>
            <person name="Vautrin S."/>
            <person name="Crespi M."/>
            <person name="Mangin B."/>
            <person name="Burke J.M."/>
            <person name="Salse J."/>
            <person name="Munos S."/>
            <person name="Vincourt P."/>
            <person name="Rieseberg L.H."/>
            <person name="Langlade N.B."/>
        </authorList>
    </citation>
    <scope>NUCLEOTIDE SEQUENCE [LARGE SCALE GENOMIC DNA]</scope>
    <source>
        <strain evidence="16">cv. SF193</strain>
    </source>
</reference>
<gene>
    <name evidence="15" type="ORF">HannXRQ_Chr15g0483701</name>
</gene>
<comment type="function">
    <text evidence="11">Catalyzes the oxidation of 5,10-methylenetetrahydrofolate to 5,10-methenyltetrahydrofolate and then the hydrolysis of 5,10-methenyltetrahydrofolate to 10-formyltetrahydrofolate.</text>
</comment>
<evidence type="ECO:0000259" key="13">
    <source>
        <dbReference type="Pfam" id="PF00763"/>
    </source>
</evidence>
<dbReference type="SUPFAM" id="SSF53223">
    <property type="entry name" value="Aminoacid dehydrogenase-like, N-terminal domain"/>
    <property type="match status" value="1"/>
</dbReference>
<dbReference type="GO" id="GO:0004477">
    <property type="term" value="F:methenyltetrahydrofolate cyclohydrolase activity"/>
    <property type="evidence" value="ECO:0000318"/>
    <property type="project" value="GO_Central"/>
</dbReference>
<comment type="similarity">
    <text evidence="12">Belongs to the tetrahydrofolate dehydrogenase/cyclohydrolase family.</text>
</comment>
<evidence type="ECO:0000256" key="10">
    <source>
        <dbReference type="ARBA" id="ARBA00052194"/>
    </source>
</evidence>
<dbReference type="InterPro" id="IPR020630">
    <property type="entry name" value="THF_DH/CycHdrlase_cat_dom"/>
</dbReference>
<dbReference type="STRING" id="4232.A0A251SAB1"/>
<keyword evidence="4 15" id="KW-0378">Hydrolase</keyword>
<evidence type="ECO:0000256" key="1">
    <source>
        <dbReference type="ARBA" id="ARBA00004777"/>
    </source>
</evidence>
<dbReference type="CDD" id="cd01080">
    <property type="entry name" value="NAD_bind_m-THF_DH_Cyclohyd"/>
    <property type="match status" value="1"/>
</dbReference>
<keyword evidence="3" id="KW-0554">One-carbon metabolism</keyword>
<organism evidence="15 16">
    <name type="scientific">Helianthus annuus</name>
    <name type="common">Common sunflower</name>
    <dbReference type="NCBI Taxonomy" id="4232"/>
    <lineage>
        <taxon>Eukaryota</taxon>
        <taxon>Viridiplantae</taxon>
        <taxon>Streptophyta</taxon>
        <taxon>Embryophyta</taxon>
        <taxon>Tracheophyta</taxon>
        <taxon>Spermatophyta</taxon>
        <taxon>Magnoliopsida</taxon>
        <taxon>eudicotyledons</taxon>
        <taxon>Gunneridae</taxon>
        <taxon>Pentapetalae</taxon>
        <taxon>asterids</taxon>
        <taxon>campanulids</taxon>
        <taxon>Asterales</taxon>
        <taxon>Asteraceae</taxon>
        <taxon>Asteroideae</taxon>
        <taxon>Heliantheae alliance</taxon>
        <taxon>Heliantheae</taxon>
        <taxon>Helianthus</taxon>
    </lineage>
</organism>
<feature type="domain" description="Tetrahydrofolate dehydrogenase/cyclohydrolase NAD(P)-binding" evidence="14">
    <location>
        <begin position="191"/>
        <end position="336"/>
    </location>
</feature>
<comment type="subunit">
    <text evidence="2">Homodimer.</text>
</comment>
<dbReference type="GO" id="GO:0005829">
    <property type="term" value="C:cytosol"/>
    <property type="evidence" value="ECO:0000318"/>
    <property type="project" value="GO_Central"/>
</dbReference>
<dbReference type="PANTHER" id="PTHR48099:SF13">
    <property type="entry name" value="METHYLENETETRAHYDROFOLATE DEHYDROGENASE"/>
    <property type="match status" value="1"/>
</dbReference>
<evidence type="ECO:0000313" key="15">
    <source>
        <dbReference type="EMBL" id="OTF95491.1"/>
    </source>
</evidence>
<dbReference type="InParanoid" id="A0A251SAB1"/>
<dbReference type="FunFam" id="3.40.50.720:FF:000006">
    <property type="entry name" value="Bifunctional protein FolD"/>
    <property type="match status" value="1"/>
</dbReference>
<comment type="pathway">
    <text evidence="1">One-carbon metabolism; tetrahydrofolate interconversion.</text>
</comment>
<dbReference type="GO" id="GO:0009853">
    <property type="term" value="P:photorespiration"/>
    <property type="evidence" value="ECO:0007669"/>
    <property type="project" value="UniProtKB-KW"/>
</dbReference>
<keyword evidence="6" id="KW-0560">Oxidoreductase</keyword>
<sequence length="343" mass="37438">MLEMRSICWRILCNRSFSSSVTPNCFPLVSLDRPHDIWHPPPTPHYNTHKKTVEIDGKSIANDIKATLATEVNHMKNSIKKAPGLGVILVGERKDSRSFVRIKKKACEEVGITSVVVNLPENCTETEVLDAVSALNNQESVHGILVQLPLPCHLSEQKIINAVNVEKDVDGFHPVNVGNLAMTGREPLFIPCASRGCIELLHRYGVEIIGRKAVVIGRSNITGLPTSLLLQRHHATVSVVHKFTKNPEEITREADILVSDVGVPNLVRGHWLKPGVVVIDMGSTLVADSKGSHVTGDVCYEEAIVKASLLTPVPGGVGPVTISMLLCNTVEAAKRSYQWTENS</sequence>
<dbReference type="InterPro" id="IPR020631">
    <property type="entry name" value="THF_DH/CycHdrlase_NAD-bd_dom"/>
</dbReference>
<dbReference type="PRINTS" id="PR00085">
    <property type="entry name" value="THFDHDRGNASE"/>
</dbReference>
<dbReference type="FunFam" id="3.40.50.10860:FF:000001">
    <property type="entry name" value="Bifunctional protein FolD"/>
    <property type="match status" value="1"/>
</dbReference>
<keyword evidence="16" id="KW-1185">Reference proteome</keyword>
<dbReference type="AlphaFoldDB" id="A0A251SAB1"/>
<dbReference type="PANTHER" id="PTHR48099">
    <property type="entry name" value="C-1-TETRAHYDROFOLATE SYNTHASE, CYTOPLASMIC-RELATED"/>
    <property type="match status" value="1"/>
</dbReference>
<dbReference type="SUPFAM" id="SSF51735">
    <property type="entry name" value="NAD(P)-binding Rossmann-fold domains"/>
    <property type="match status" value="1"/>
</dbReference>
<proteinExistence type="inferred from homology"/>
<dbReference type="GO" id="GO:0035999">
    <property type="term" value="P:tetrahydrofolate interconversion"/>
    <property type="evidence" value="ECO:0000318"/>
    <property type="project" value="GO_Central"/>
</dbReference>
<comment type="catalytic activity">
    <reaction evidence="9">
        <text>(6R)-5,10-methenyltetrahydrofolate + H2O = (6R)-10-formyltetrahydrofolate + H(+)</text>
        <dbReference type="Rhea" id="RHEA:23700"/>
        <dbReference type="ChEBI" id="CHEBI:15377"/>
        <dbReference type="ChEBI" id="CHEBI:15378"/>
        <dbReference type="ChEBI" id="CHEBI:57455"/>
        <dbReference type="ChEBI" id="CHEBI:195366"/>
        <dbReference type="EC" id="3.5.4.9"/>
    </reaction>
</comment>
<keyword evidence="5" id="KW-0521">NADP</keyword>
<dbReference type="Proteomes" id="UP000215914">
    <property type="component" value="Chromosome 15"/>
</dbReference>
<dbReference type="OMA" id="PENCTET"/>
<evidence type="ECO:0000259" key="14">
    <source>
        <dbReference type="Pfam" id="PF02882"/>
    </source>
</evidence>
<evidence type="ECO:0000256" key="7">
    <source>
        <dbReference type="ARBA" id="ARBA00023238"/>
    </source>
</evidence>
<dbReference type="Pfam" id="PF02882">
    <property type="entry name" value="THF_DHG_CYH_C"/>
    <property type="match status" value="1"/>
</dbReference>
<dbReference type="OrthoDB" id="5126881at2759"/>
<dbReference type="HAMAP" id="MF_01576">
    <property type="entry name" value="THF_DHG_CYH"/>
    <property type="match status" value="1"/>
</dbReference>
<name>A0A251SAB1_HELAN</name>